<dbReference type="Gene3D" id="3.30.60.190">
    <property type="match status" value="1"/>
</dbReference>
<reference evidence="3" key="2">
    <citation type="submission" date="2022-06" db="UniProtKB">
        <authorList>
            <consortium name="EnsemblMetazoa"/>
        </authorList>
    </citation>
    <scope>IDENTIFICATION</scope>
    <source>
        <strain evidence="3">p50T (Dazao)</strain>
    </source>
</reference>
<keyword evidence="1" id="KW-0862">Zinc</keyword>
<dbReference type="Pfam" id="PF21373">
    <property type="entry name" value="ZNHIT3_C"/>
    <property type="match status" value="1"/>
</dbReference>
<organism evidence="3 4">
    <name type="scientific">Bombyx mori</name>
    <name type="common">Silk moth</name>
    <dbReference type="NCBI Taxonomy" id="7091"/>
    <lineage>
        <taxon>Eukaryota</taxon>
        <taxon>Metazoa</taxon>
        <taxon>Ecdysozoa</taxon>
        <taxon>Arthropoda</taxon>
        <taxon>Hexapoda</taxon>
        <taxon>Insecta</taxon>
        <taxon>Pterygota</taxon>
        <taxon>Neoptera</taxon>
        <taxon>Endopterygota</taxon>
        <taxon>Lepidoptera</taxon>
        <taxon>Glossata</taxon>
        <taxon>Ditrysia</taxon>
        <taxon>Bombycoidea</taxon>
        <taxon>Bombycidae</taxon>
        <taxon>Bombycinae</taxon>
        <taxon>Bombyx</taxon>
    </lineage>
</organism>
<feature type="domain" description="HIT-type" evidence="2">
    <location>
        <begin position="3"/>
        <end position="35"/>
    </location>
</feature>
<accession>A0A8R1WNW7</accession>
<dbReference type="CDD" id="cd23024">
    <property type="entry name" value="zf-HIT_ZNHIT2-3"/>
    <property type="match status" value="1"/>
</dbReference>
<keyword evidence="1" id="KW-0863">Zinc-finger</keyword>
<dbReference type="EnsemblMetazoa" id="XM_004932161.4">
    <property type="protein sequence ID" value="XP_004932218.1"/>
    <property type="gene ID" value="LOC101736459"/>
</dbReference>
<dbReference type="PROSITE" id="PS51083">
    <property type="entry name" value="ZF_HIT"/>
    <property type="match status" value="1"/>
</dbReference>
<evidence type="ECO:0000259" key="2">
    <source>
        <dbReference type="PROSITE" id="PS51083"/>
    </source>
</evidence>
<dbReference type="Proteomes" id="UP000005204">
    <property type="component" value="Unassembled WGS sequence"/>
</dbReference>
<evidence type="ECO:0000313" key="3">
    <source>
        <dbReference type="EnsemblMetazoa" id="XP_004932218.1"/>
    </source>
</evidence>
<dbReference type="Pfam" id="PF04438">
    <property type="entry name" value="zf-HIT"/>
    <property type="match status" value="1"/>
</dbReference>
<dbReference type="GO" id="GO:0008270">
    <property type="term" value="F:zinc ion binding"/>
    <property type="evidence" value="ECO:0007669"/>
    <property type="project" value="UniProtKB-UniRule"/>
</dbReference>
<name>A0A8R1WNW7_BOMMO</name>
<dbReference type="SUPFAM" id="SSF144232">
    <property type="entry name" value="HIT/MYND zinc finger-like"/>
    <property type="match status" value="1"/>
</dbReference>
<evidence type="ECO:0000256" key="1">
    <source>
        <dbReference type="PROSITE-ProRule" id="PRU00453"/>
    </source>
</evidence>
<protein>
    <recommendedName>
        <fullName evidence="2">HIT-type domain-containing protein</fullName>
    </recommendedName>
</protein>
<keyword evidence="4" id="KW-1185">Reference proteome</keyword>
<dbReference type="OrthoDB" id="18412at2759"/>
<sequence>MNCGTCRSDPKYKCPTCMVPYCSVACYKLHKQNPCIKPPSPPKQTIGVKQAVENLYPTEDTVPLHRLNLLENSTEVKKCLENPHVREILELLDSSANPDELVQEYMQEPIFTEFVDACLKVVQPQ</sequence>
<keyword evidence="1" id="KW-0479">Metal-binding</keyword>
<dbReference type="AlphaFoldDB" id="A0A8R1WNW7"/>
<evidence type="ECO:0000313" key="4">
    <source>
        <dbReference type="Proteomes" id="UP000005204"/>
    </source>
</evidence>
<reference evidence="4" key="1">
    <citation type="journal article" date="2008" name="Insect Biochem. Mol. Biol.">
        <title>The genome of a lepidopteran model insect, the silkworm Bombyx mori.</title>
        <authorList>
            <consortium name="International Silkworm Genome Consortium"/>
        </authorList>
    </citation>
    <scope>NUCLEOTIDE SEQUENCE [LARGE SCALE GENOMIC DNA]</scope>
    <source>
        <strain evidence="4">p50T</strain>
    </source>
</reference>
<dbReference type="InterPro" id="IPR048371">
    <property type="entry name" value="ZNHIT3_C"/>
</dbReference>
<dbReference type="InterPro" id="IPR007529">
    <property type="entry name" value="Znf_HIT"/>
</dbReference>
<proteinExistence type="predicted"/>